<keyword evidence="1" id="KW-0472">Membrane</keyword>
<organism evidence="2 3">
    <name type="scientific">Pontibacter rugosus</name>
    <dbReference type="NCBI Taxonomy" id="1745966"/>
    <lineage>
        <taxon>Bacteria</taxon>
        <taxon>Pseudomonadati</taxon>
        <taxon>Bacteroidota</taxon>
        <taxon>Cytophagia</taxon>
        <taxon>Cytophagales</taxon>
        <taxon>Hymenobacteraceae</taxon>
        <taxon>Pontibacter</taxon>
    </lineage>
</organism>
<accession>A0ABW3SXL7</accession>
<keyword evidence="1" id="KW-0812">Transmembrane</keyword>
<feature type="transmembrane region" description="Helical" evidence="1">
    <location>
        <begin position="28"/>
        <end position="47"/>
    </location>
</feature>
<evidence type="ECO:0000313" key="3">
    <source>
        <dbReference type="Proteomes" id="UP001597094"/>
    </source>
</evidence>
<feature type="transmembrane region" description="Helical" evidence="1">
    <location>
        <begin position="83"/>
        <end position="101"/>
    </location>
</feature>
<proteinExistence type="predicted"/>
<protein>
    <submittedName>
        <fullName evidence="2">Uncharacterized protein</fullName>
    </submittedName>
</protein>
<dbReference type="EMBL" id="JBHTLD010000361">
    <property type="protein sequence ID" value="MFD1188727.1"/>
    <property type="molecule type" value="Genomic_DNA"/>
</dbReference>
<dbReference type="Proteomes" id="UP001597094">
    <property type="component" value="Unassembled WGS sequence"/>
</dbReference>
<gene>
    <name evidence="2" type="ORF">ACFQ2O_21140</name>
</gene>
<comment type="caution">
    <text evidence="2">The sequence shown here is derived from an EMBL/GenBank/DDBJ whole genome shotgun (WGS) entry which is preliminary data.</text>
</comment>
<sequence>VAVLQFLIVLLFGYIKEGGGINAASMYPVVYLIPAIIYNFFSGLLVFMVEPKKLLGQFILLLLPVLVGVVVNESTDTIGKGLYYVIIAASLLINVGFYYIVEKNRRTTSTNNT</sequence>
<name>A0ABW3SXL7_9BACT</name>
<feature type="transmembrane region" description="Helical" evidence="1">
    <location>
        <begin position="54"/>
        <end position="71"/>
    </location>
</feature>
<feature type="non-terminal residue" evidence="2">
    <location>
        <position position="1"/>
    </location>
</feature>
<dbReference type="RefSeq" id="WP_377532782.1">
    <property type="nucleotide sequence ID" value="NZ_JBHTLD010000361.1"/>
</dbReference>
<reference evidence="3" key="1">
    <citation type="journal article" date="2019" name="Int. J. Syst. Evol. Microbiol.">
        <title>The Global Catalogue of Microorganisms (GCM) 10K type strain sequencing project: providing services to taxonomists for standard genome sequencing and annotation.</title>
        <authorList>
            <consortium name="The Broad Institute Genomics Platform"/>
            <consortium name="The Broad Institute Genome Sequencing Center for Infectious Disease"/>
            <person name="Wu L."/>
            <person name="Ma J."/>
        </authorList>
    </citation>
    <scope>NUCLEOTIDE SEQUENCE [LARGE SCALE GENOMIC DNA]</scope>
    <source>
        <strain evidence="3">JCM 31319</strain>
    </source>
</reference>
<evidence type="ECO:0000313" key="2">
    <source>
        <dbReference type="EMBL" id="MFD1188727.1"/>
    </source>
</evidence>
<keyword evidence="3" id="KW-1185">Reference proteome</keyword>
<evidence type="ECO:0000256" key="1">
    <source>
        <dbReference type="SAM" id="Phobius"/>
    </source>
</evidence>
<keyword evidence="1" id="KW-1133">Transmembrane helix</keyword>